<dbReference type="GO" id="GO:0016020">
    <property type="term" value="C:membrane"/>
    <property type="evidence" value="ECO:0007669"/>
    <property type="project" value="UniProtKB-SubCell"/>
</dbReference>
<dbReference type="Pfam" id="PF07690">
    <property type="entry name" value="MFS_1"/>
    <property type="match status" value="1"/>
</dbReference>
<organism evidence="8 9">
    <name type="scientific">Cutaneotrichosporon oleaginosum</name>
    <dbReference type="NCBI Taxonomy" id="879819"/>
    <lineage>
        <taxon>Eukaryota</taxon>
        <taxon>Fungi</taxon>
        <taxon>Dikarya</taxon>
        <taxon>Basidiomycota</taxon>
        <taxon>Agaricomycotina</taxon>
        <taxon>Tremellomycetes</taxon>
        <taxon>Trichosporonales</taxon>
        <taxon>Trichosporonaceae</taxon>
        <taxon>Cutaneotrichosporon</taxon>
    </lineage>
</organism>
<dbReference type="RefSeq" id="XP_018282879.1">
    <property type="nucleotide sequence ID" value="XM_018425877.1"/>
</dbReference>
<evidence type="ECO:0000256" key="6">
    <source>
        <dbReference type="SAM" id="Phobius"/>
    </source>
</evidence>
<feature type="transmembrane region" description="Helical" evidence="6">
    <location>
        <begin position="187"/>
        <end position="210"/>
    </location>
</feature>
<feature type="transmembrane region" description="Helical" evidence="6">
    <location>
        <begin position="100"/>
        <end position="120"/>
    </location>
</feature>
<reference evidence="8 9" key="1">
    <citation type="submission" date="2015-03" db="EMBL/GenBank/DDBJ databases">
        <title>Genomics and transcriptomics of the oil-accumulating basidiomycete yeast T. oleaginosus allow insights into substrate utilization and the diverse evolutionary trajectories of mating systems in fungi.</title>
        <authorList>
            <consortium name="DOE Joint Genome Institute"/>
            <person name="Kourist R."/>
            <person name="Kracht O."/>
            <person name="Bracharz F."/>
            <person name="Lipzen A."/>
            <person name="Nolan M."/>
            <person name="Ohm R."/>
            <person name="Grigoriev I."/>
            <person name="Sun S."/>
            <person name="Heitman J."/>
            <person name="Bruck T."/>
            <person name="Nowrousian M."/>
        </authorList>
    </citation>
    <scope>NUCLEOTIDE SEQUENCE [LARGE SCALE GENOMIC DNA]</scope>
    <source>
        <strain evidence="8 9">IBC0246</strain>
    </source>
</reference>
<dbReference type="PANTHER" id="PTHR42718:SF9">
    <property type="entry name" value="MAJOR FACILITATOR SUPERFAMILY MULTIDRUG TRANSPORTER MFSC"/>
    <property type="match status" value="1"/>
</dbReference>
<dbReference type="InterPro" id="IPR020846">
    <property type="entry name" value="MFS_dom"/>
</dbReference>
<evidence type="ECO:0000256" key="1">
    <source>
        <dbReference type="ARBA" id="ARBA00004141"/>
    </source>
</evidence>
<feature type="transmembrane region" description="Helical" evidence="6">
    <location>
        <begin position="319"/>
        <end position="339"/>
    </location>
</feature>
<keyword evidence="4 6" id="KW-1133">Transmembrane helix</keyword>
<feature type="transmembrane region" description="Helical" evidence="6">
    <location>
        <begin position="494"/>
        <end position="513"/>
    </location>
</feature>
<dbReference type="Proteomes" id="UP000053611">
    <property type="component" value="Unassembled WGS sequence"/>
</dbReference>
<feature type="transmembrane region" description="Helical" evidence="6">
    <location>
        <begin position="257"/>
        <end position="275"/>
    </location>
</feature>
<dbReference type="PROSITE" id="PS50850">
    <property type="entry name" value="MFS"/>
    <property type="match status" value="1"/>
</dbReference>
<keyword evidence="5 6" id="KW-0472">Membrane</keyword>
<gene>
    <name evidence="8" type="ORF">CC85DRAFT_309998</name>
</gene>
<keyword evidence="9" id="KW-1185">Reference proteome</keyword>
<dbReference type="InterPro" id="IPR011701">
    <property type="entry name" value="MFS"/>
</dbReference>
<dbReference type="InterPro" id="IPR036259">
    <property type="entry name" value="MFS_trans_sf"/>
</dbReference>
<dbReference type="STRING" id="879819.A0A0J0XZD0"/>
<dbReference type="GeneID" id="28986480"/>
<keyword evidence="2" id="KW-0813">Transport</keyword>
<comment type="subcellular location">
    <subcellularLocation>
        <location evidence="1">Membrane</location>
        <topology evidence="1">Multi-pass membrane protein</topology>
    </subcellularLocation>
</comment>
<feature type="transmembrane region" description="Helical" evidence="6">
    <location>
        <begin position="452"/>
        <end position="474"/>
    </location>
</feature>
<feature type="transmembrane region" description="Helical" evidence="6">
    <location>
        <begin position="153"/>
        <end position="175"/>
    </location>
</feature>
<evidence type="ECO:0000313" key="9">
    <source>
        <dbReference type="Proteomes" id="UP000053611"/>
    </source>
</evidence>
<feature type="transmembrane region" description="Helical" evidence="6">
    <location>
        <begin position="216"/>
        <end position="236"/>
    </location>
</feature>
<dbReference type="Gene3D" id="1.20.1250.20">
    <property type="entry name" value="MFS general substrate transporter like domains"/>
    <property type="match status" value="1"/>
</dbReference>
<dbReference type="OrthoDB" id="440755at2759"/>
<keyword evidence="3 6" id="KW-0812">Transmembrane</keyword>
<proteinExistence type="predicted"/>
<feature type="transmembrane region" description="Helical" evidence="6">
    <location>
        <begin position="359"/>
        <end position="379"/>
    </location>
</feature>
<feature type="transmembrane region" description="Helical" evidence="6">
    <location>
        <begin position="287"/>
        <end position="307"/>
    </location>
</feature>
<feature type="transmembrane region" description="Helical" evidence="6">
    <location>
        <begin position="421"/>
        <end position="445"/>
    </location>
</feature>
<name>A0A0J0XZD0_9TREE</name>
<evidence type="ECO:0000259" key="7">
    <source>
        <dbReference type="PROSITE" id="PS50850"/>
    </source>
</evidence>
<dbReference type="GO" id="GO:0022857">
    <property type="term" value="F:transmembrane transporter activity"/>
    <property type="evidence" value="ECO:0007669"/>
    <property type="project" value="InterPro"/>
</dbReference>
<evidence type="ECO:0000256" key="3">
    <source>
        <dbReference type="ARBA" id="ARBA00022692"/>
    </source>
</evidence>
<evidence type="ECO:0000313" key="8">
    <source>
        <dbReference type="EMBL" id="KLT46388.1"/>
    </source>
</evidence>
<evidence type="ECO:0000256" key="5">
    <source>
        <dbReference type="ARBA" id="ARBA00023136"/>
    </source>
</evidence>
<evidence type="ECO:0000256" key="2">
    <source>
        <dbReference type="ARBA" id="ARBA00022448"/>
    </source>
</evidence>
<dbReference type="EMBL" id="KQ087177">
    <property type="protein sequence ID" value="KLT46388.1"/>
    <property type="molecule type" value="Genomic_DNA"/>
</dbReference>
<feature type="domain" description="Major facilitator superfamily (MFS) profile" evidence="7">
    <location>
        <begin position="62"/>
        <end position="517"/>
    </location>
</feature>
<dbReference type="AlphaFoldDB" id="A0A0J0XZD0"/>
<accession>A0A0J0XZD0</accession>
<sequence length="529" mass="56822">MTEDTQLHLSERGDNSHLEASSHNGAIQVADKSAPYLSAPDTHDVEPPNSLSSLSQVRKNILFACFCLTIFIDGAGNTAMFVMVSPIARSLSIPPSREGWIPTSYAMVFAALMLLAGRLADLYPPHIVFTSGYFGLGAMWLAISFAQDQYTFFTLRAICALFAVLTVPSSLNMIVQMFPDKVTQAKRLALFGMAGALASTLSPILVGLFLLSSWRWFFRFVACIAIPFSLFARAFMPLTHAVAQAVPGRQKWRRLDLGGVFLLVGALVLFMFAFSEASAAGWTSPSFYAPLIVSLALLAAFVIWEHCQPDGLSLLPPDIWHYSNIGLLIILGLLPAAAFSTYSMRCAVYFQDALGDTSIVAALKLIPMGAVAVIAGLLCQPFPVLMMRPRIVQPIACLLTFAGTMLLAFSGGGWGADYWRYIFPAQLIGTFGAMLVFIGVNCAIIQSFPFEYAGVAGSFAQVVFTIGSVVGIAIQSGLVATGQGGTDWTGDRNAYVFLSAYCIAAGALCGALFRNPLPKIRTSDIDGVA</sequence>
<dbReference type="SUPFAM" id="SSF103473">
    <property type="entry name" value="MFS general substrate transporter"/>
    <property type="match status" value="1"/>
</dbReference>
<feature type="transmembrane region" description="Helical" evidence="6">
    <location>
        <begin position="127"/>
        <end position="147"/>
    </location>
</feature>
<protein>
    <submittedName>
        <fullName evidence="8">MFS general substrate transporter</fullName>
    </submittedName>
</protein>
<feature type="transmembrane region" description="Helical" evidence="6">
    <location>
        <begin position="391"/>
        <end position="409"/>
    </location>
</feature>
<dbReference type="PANTHER" id="PTHR42718">
    <property type="entry name" value="MAJOR FACILITATOR SUPERFAMILY MULTIDRUG TRANSPORTER MFSC"/>
    <property type="match status" value="1"/>
</dbReference>
<feature type="transmembrane region" description="Helical" evidence="6">
    <location>
        <begin position="61"/>
        <end position="88"/>
    </location>
</feature>
<evidence type="ECO:0000256" key="4">
    <source>
        <dbReference type="ARBA" id="ARBA00022989"/>
    </source>
</evidence>